<dbReference type="EMBL" id="HG937693">
    <property type="protein sequence ID" value="CDP35125.1"/>
    <property type="molecule type" value="Genomic_DNA"/>
</dbReference>
<organism evidence="2">
    <name type="scientific">Blastobotrys adeninivorans</name>
    <name type="common">Yeast</name>
    <name type="synonym">Arxula adeninivorans</name>
    <dbReference type="NCBI Taxonomy" id="409370"/>
    <lineage>
        <taxon>Eukaryota</taxon>
        <taxon>Fungi</taxon>
        <taxon>Dikarya</taxon>
        <taxon>Ascomycota</taxon>
        <taxon>Saccharomycotina</taxon>
        <taxon>Dipodascomycetes</taxon>
        <taxon>Dipodascales</taxon>
        <taxon>Trichomonascaceae</taxon>
        <taxon>Blastobotrys</taxon>
    </lineage>
</organism>
<dbReference type="AlphaFoldDB" id="A0A060T201"/>
<proteinExistence type="predicted"/>
<reference evidence="2" key="2">
    <citation type="submission" date="2014-06" db="EMBL/GenBank/DDBJ databases">
        <title>The complete genome of Blastobotrys (Arxula) adeninivorans LS3 - a yeast of biotechnological interest.</title>
        <authorList>
            <person name="Kunze G."/>
            <person name="Gaillardin C."/>
            <person name="Czernicka M."/>
            <person name="Durrens P."/>
            <person name="Martin T."/>
            <person name="Boer E."/>
            <person name="Gabaldon T."/>
            <person name="Cruz J."/>
            <person name="Talla E."/>
            <person name="Marck C."/>
            <person name="Goffeau A."/>
            <person name="Barbe V."/>
            <person name="Baret P."/>
            <person name="Baronian K."/>
            <person name="Beier S."/>
            <person name="Bleykasten C."/>
            <person name="Bode R."/>
            <person name="Casaregola S."/>
            <person name="Despons L."/>
            <person name="Fairhead C."/>
            <person name="Giersberg M."/>
            <person name="Gierski P."/>
            <person name="Hahnel U."/>
            <person name="Hartmann A."/>
            <person name="Jankowska D."/>
            <person name="Jubin C."/>
            <person name="Jung P."/>
            <person name="Lafontaine I."/>
            <person name="Leh-Louis V."/>
            <person name="Lemaire M."/>
            <person name="Marcet-Houben M."/>
            <person name="Mascher M."/>
            <person name="Morel G."/>
            <person name="Richard G.-F."/>
            <person name="Riechen J."/>
            <person name="Sacerdot C."/>
            <person name="Sarkar A."/>
            <person name="Savel G."/>
            <person name="Schacherer J."/>
            <person name="Sherman D."/>
            <person name="Straub M.-L."/>
            <person name="Stein N."/>
            <person name="Thierry A."/>
            <person name="Trautwein-Schult A."/>
            <person name="Westhof E."/>
            <person name="Worch S."/>
            <person name="Dujon B."/>
            <person name="Souciet J.-L."/>
            <person name="Wincker P."/>
            <person name="Scholz U."/>
            <person name="Neuveglise N."/>
        </authorList>
    </citation>
    <scope>NUCLEOTIDE SEQUENCE</scope>
    <source>
        <strain evidence="2">LS3</strain>
    </source>
</reference>
<sequence>MILTKVELGTIDPEDMNSGVQYGDVPRWDGSVRGPPRSILTLMGGTRTQTQAPRRPCC</sequence>
<evidence type="ECO:0000256" key="1">
    <source>
        <dbReference type="SAM" id="MobiDB-lite"/>
    </source>
</evidence>
<reference evidence="2" key="1">
    <citation type="submission" date="2014-02" db="EMBL/GenBank/DDBJ databases">
        <authorList>
            <person name="Genoscope - CEA"/>
        </authorList>
    </citation>
    <scope>NUCLEOTIDE SEQUENCE</scope>
    <source>
        <strain evidence="2">LS3</strain>
    </source>
</reference>
<evidence type="ECO:0000313" key="2">
    <source>
        <dbReference type="EMBL" id="CDP35125.1"/>
    </source>
</evidence>
<name>A0A060T201_BLAAD</name>
<feature type="region of interest" description="Disordered" evidence="1">
    <location>
        <begin position="1"/>
        <end position="35"/>
    </location>
</feature>
<accession>A0A060T201</accession>
<protein>
    <submittedName>
        <fullName evidence="2">ARAD1C28138p</fullName>
    </submittedName>
</protein>
<gene>
    <name evidence="2" type="ORF">GNLVRS02_ARAD1C28138g</name>
</gene>